<evidence type="ECO:0000259" key="2">
    <source>
        <dbReference type="Pfam" id="PF14111"/>
    </source>
</evidence>
<dbReference type="EnsemblPlants" id="Bo7g056490.1">
    <property type="protein sequence ID" value="Bo7g056490.1"/>
    <property type="gene ID" value="Bo7g056490"/>
</dbReference>
<keyword evidence="4" id="KW-1185">Reference proteome</keyword>
<reference evidence="3" key="2">
    <citation type="submission" date="2015-03" db="UniProtKB">
        <authorList>
            <consortium name="EnsemblPlants"/>
        </authorList>
    </citation>
    <scope>IDENTIFICATION</scope>
</reference>
<dbReference type="HOGENOM" id="CLU_1125882_0_0_1"/>
<protein>
    <recommendedName>
        <fullName evidence="2">DUF4283 domain-containing protein</fullName>
    </recommendedName>
</protein>
<name>A0A0D3D778_BRAOL</name>
<organism evidence="3 4">
    <name type="scientific">Brassica oleracea var. oleracea</name>
    <dbReference type="NCBI Taxonomy" id="109376"/>
    <lineage>
        <taxon>Eukaryota</taxon>
        <taxon>Viridiplantae</taxon>
        <taxon>Streptophyta</taxon>
        <taxon>Embryophyta</taxon>
        <taxon>Tracheophyta</taxon>
        <taxon>Spermatophyta</taxon>
        <taxon>Magnoliopsida</taxon>
        <taxon>eudicotyledons</taxon>
        <taxon>Gunneridae</taxon>
        <taxon>Pentapetalae</taxon>
        <taxon>rosids</taxon>
        <taxon>malvids</taxon>
        <taxon>Brassicales</taxon>
        <taxon>Brassicaceae</taxon>
        <taxon>Brassiceae</taxon>
        <taxon>Brassica</taxon>
    </lineage>
</organism>
<dbReference type="PANTHER" id="PTHR31286">
    <property type="entry name" value="GLYCINE-RICH CELL WALL STRUCTURAL PROTEIN 1.8-LIKE"/>
    <property type="match status" value="1"/>
</dbReference>
<feature type="region of interest" description="Disordered" evidence="1">
    <location>
        <begin position="1"/>
        <end position="101"/>
    </location>
</feature>
<sequence length="247" mass="26867">MATKKQTSSKPSLSPLIPPTKNPLIGKTLSKTTPKSPPPRSSASFDAPPSTPPSGASHQPLKPSFQPDSTLMEKSDFPLLAASKPLPSGGSVPPSSSHPVAPMKVSYSEIAQGSSRKMQPKGETFLLESGEICVSISNSVIEKNEHRWDDFIIPQFHAKAPSPGALHAIANGIWSNKLRNITVSKLSQKSFLIKIPCSITRQRVLAQGMWHIDNQSMFVAKWKPGLQPEIPELSYLPVWLDFHNVPP</sequence>
<evidence type="ECO:0000313" key="4">
    <source>
        <dbReference type="Proteomes" id="UP000032141"/>
    </source>
</evidence>
<proteinExistence type="predicted"/>
<dbReference type="InterPro" id="IPR025558">
    <property type="entry name" value="DUF4283"/>
</dbReference>
<reference evidence="3 4" key="1">
    <citation type="journal article" date="2014" name="Genome Biol.">
        <title>Transcriptome and methylome profiling reveals relics of genome dominance in the mesopolyploid Brassica oleracea.</title>
        <authorList>
            <person name="Parkin I.A."/>
            <person name="Koh C."/>
            <person name="Tang H."/>
            <person name="Robinson S.J."/>
            <person name="Kagale S."/>
            <person name="Clarke W.E."/>
            <person name="Town C.D."/>
            <person name="Nixon J."/>
            <person name="Krishnakumar V."/>
            <person name="Bidwell S.L."/>
            <person name="Denoeud F."/>
            <person name="Belcram H."/>
            <person name="Links M.G."/>
            <person name="Just J."/>
            <person name="Clarke C."/>
            <person name="Bender T."/>
            <person name="Huebert T."/>
            <person name="Mason A.S."/>
            <person name="Pires J.C."/>
            <person name="Barker G."/>
            <person name="Moore J."/>
            <person name="Walley P.G."/>
            <person name="Manoli S."/>
            <person name="Batley J."/>
            <person name="Edwards D."/>
            <person name="Nelson M.N."/>
            <person name="Wang X."/>
            <person name="Paterson A.H."/>
            <person name="King G."/>
            <person name="Bancroft I."/>
            <person name="Chalhoub B."/>
            <person name="Sharpe A.G."/>
        </authorList>
    </citation>
    <scope>NUCLEOTIDE SEQUENCE</scope>
    <source>
        <strain evidence="3 4">cv. TO1000</strain>
    </source>
</reference>
<dbReference type="AlphaFoldDB" id="A0A0D3D778"/>
<dbReference type="OMA" id="AMHMEID"/>
<dbReference type="PANTHER" id="PTHR31286:SF173">
    <property type="entry name" value="DUF4283 DOMAIN-CONTAINING PROTEIN"/>
    <property type="match status" value="1"/>
</dbReference>
<dbReference type="eggNOG" id="KOG1075">
    <property type="taxonomic scope" value="Eukaryota"/>
</dbReference>
<feature type="domain" description="DUF4283" evidence="2">
    <location>
        <begin position="145"/>
        <end position="229"/>
    </location>
</feature>
<accession>A0A0D3D778</accession>
<evidence type="ECO:0000256" key="1">
    <source>
        <dbReference type="SAM" id="MobiDB-lite"/>
    </source>
</evidence>
<dbReference type="Gramene" id="Bo7g056490.1">
    <property type="protein sequence ID" value="Bo7g056490.1"/>
    <property type="gene ID" value="Bo7g056490"/>
</dbReference>
<dbReference type="Pfam" id="PF14111">
    <property type="entry name" value="DUF4283"/>
    <property type="match status" value="1"/>
</dbReference>
<dbReference type="Proteomes" id="UP000032141">
    <property type="component" value="Chromosome C7"/>
</dbReference>
<evidence type="ECO:0000313" key="3">
    <source>
        <dbReference type="EnsemblPlants" id="Bo7g056490.1"/>
    </source>
</evidence>
<dbReference type="InterPro" id="IPR040256">
    <property type="entry name" value="At4g02000-like"/>
</dbReference>
<feature type="compositionally biased region" description="Low complexity" evidence="1">
    <location>
        <begin position="83"/>
        <end position="101"/>
    </location>
</feature>